<feature type="compositionally biased region" description="Low complexity" evidence="1">
    <location>
        <begin position="155"/>
        <end position="172"/>
    </location>
</feature>
<accession>A0A8J5W000</accession>
<dbReference type="AlphaFoldDB" id="A0A8J5W000"/>
<gene>
    <name evidence="2" type="ORF">GUJ93_ZPchr0007g5769</name>
</gene>
<dbReference type="PANTHER" id="PTHR36808:SF1">
    <property type="entry name" value="TRANSCRIPTIONAL REGULATOR ATRX-LIKE PROTEIN"/>
    <property type="match status" value="1"/>
</dbReference>
<feature type="compositionally biased region" description="Low complexity" evidence="1">
    <location>
        <begin position="115"/>
        <end position="126"/>
    </location>
</feature>
<evidence type="ECO:0000313" key="2">
    <source>
        <dbReference type="EMBL" id="KAG8081286.1"/>
    </source>
</evidence>
<dbReference type="OrthoDB" id="786617at2759"/>
<feature type="compositionally biased region" description="Polar residues" evidence="1">
    <location>
        <begin position="89"/>
        <end position="105"/>
    </location>
</feature>
<protein>
    <submittedName>
        <fullName evidence="2">Uncharacterized protein</fullName>
    </submittedName>
</protein>
<feature type="compositionally biased region" description="Polar residues" evidence="1">
    <location>
        <begin position="72"/>
        <end position="81"/>
    </location>
</feature>
<keyword evidence="3" id="KW-1185">Reference proteome</keyword>
<sequence length="260" mass="27681">MDSPKSGDTKIAEASSLDELFQRQRSGLAMNRSVGSLILEEDLGNRPTVSCKRESSAAMSLEAKSPEILEAGSTSSPSEQKGSSREATHSISQNKLPDGRNSCSIVQRWGSVPRSSASAKQSLGSSPGVSYVNGNPRVRSVVSIPTKKGLEGGTSVTPPSVCNNSSPVVSISEVRHPPIETGKVERTNGDERKSGEASTPNVSTLSTSEGKGQPGTEGKDDSQFEKKTFSRMQDGETVQVSYKVYIPKKNPALARKKLQR</sequence>
<reference evidence="2" key="1">
    <citation type="journal article" date="2021" name="bioRxiv">
        <title>Whole Genome Assembly and Annotation of Northern Wild Rice, Zizania palustris L., Supports a Whole Genome Duplication in the Zizania Genus.</title>
        <authorList>
            <person name="Haas M."/>
            <person name="Kono T."/>
            <person name="Macchietto M."/>
            <person name="Millas R."/>
            <person name="McGilp L."/>
            <person name="Shao M."/>
            <person name="Duquette J."/>
            <person name="Hirsch C.N."/>
            <person name="Kimball J."/>
        </authorList>
    </citation>
    <scope>NUCLEOTIDE SEQUENCE</scope>
    <source>
        <tissue evidence="2">Fresh leaf tissue</tissue>
    </source>
</reference>
<dbReference type="PANTHER" id="PTHR36808">
    <property type="entry name" value="TRANSCRIPTIONAL REGULATOR ATRX-LIKE PROTEIN"/>
    <property type="match status" value="1"/>
</dbReference>
<feature type="compositionally biased region" description="Basic and acidic residues" evidence="1">
    <location>
        <begin position="173"/>
        <end position="195"/>
    </location>
</feature>
<feature type="compositionally biased region" description="Polar residues" evidence="1">
    <location>
        <begin position="196"/>
        <end position="210"/>
    </location>
</feature>
<dbReference type="Proteomes" id="UP000729402">
    <property type="component" value="Unassembled WGS sequence"/>
</dbReference>
<reference evidence="2" key="2">
    <citation type="submission" date="2021-02" db="EMBL/GenBank/DDBJ databases">
        <authorList>
            <person name="Kimball J.A."/>
            <person name="Haas M.W."/>
            <person name="Macchietto M."/>
            <person name="Kono T."/>
            <person name="Duquette J."/>
            <person name="Shao M."/>
        </authorList>
    </citation>
    <scope>NUCLEOTIDE SEQUENCE</scope>
    <source>
        <tissue evidence="2">Fresh leaf tissue</tissue>
    </source>
</reference>
<name>A0A8J5W000_ZIZPA</name>
<evidence type="ECO:0000313" key="3">
    <source>
        <dbReference type="Proteomes" id="UP000729402"/>
    </source>
</evidence>
<proteinExistence type="predicted"/>
<comment type="caution">
    <text evidence="2">The sequence shown here is derived from an EMBL/GenBank/DDBJ whole genome shotgun (WGS) entry which is preliminary data.</text>
</comment>
<feature type="region of interest" description="Disordered" evidence="1">
    <location>
        <begin position="31"/>
        <end position="224"/>
    </location>
</feature>
<organism evidence="2 3">
    <name type="scientific">Zizania palustris</name>
    <name type="common">Northern wild rice</name>
    <dbReference type="NCBI Taxonomy" id="103762"/>
    <lineage>
        <taxon>Eukaryota</taxon>
        <taxon>Viridiplantae</taxon>
        <taxon>Streptophyta</taxon>
        <taxon>Embryophyta</taxon>
        <taxon>Tracheophyta</taxon>
        <taxon>Spermatophyta</taxon>
        <taxon>Magnoliopsida</taxon>
        <taxon>Liliopsida</taxon>
        <taxon>Poales</taxon>
        <taxon>Poaceae</taxon>
        <taxon>BOP clade</taxon>
        <taxon>Oryzoideae</taxon>
        <taxon>Oryzeae</taxon>
        <taxon>Zizaniinae</taxon>
        <taxon>Zizania</taxon>
    </lineage>
</organism>
<dbReference type="EMBL" id="JAAALK010000282">
    <property type="protein sequence ID" value="KAG8081286.1"/>
    <property type="molecule type" value="Genomic_DNA"/>
</dbReference>
<evidence type="ECO:0000256" key="1">
    <source>
        <dbReference type="SAM" id="MobiDB-lite"/>
    </source>
</evidence>